<organism evidence="1 2">
    <name type="scientific">Urbifossiella limnaea</name>
    <dbReference type="NCBI Taxonomy" id="2528023"/>
    <lineage>
        <taxon>Bacteria</taxon>
        <taxon>Pseudomonadati</taxon>
        <taxon>Planctomycetota</taxon>
        <taxon>Planctomycetia</taxon>
        <taxon>Gemmatales</taxon>
        <taxon>Gemmataceae</taxon>
        <taxon>Urbifossiella</taxon>
    </lineage>
</organism>
<dbReference type="OrthoDB" id="8909055at2"/>
<name>A0A517XY88_9BACT</name>
<gene>
    <name evidence="1" type="ORF">ETAA1_44550</name>
</gene>
<sequence>MPEKHEPLPPLTDAKRQELARRLADADANPGDVVPWEVVEAAARARFDGSGLP</sequence>
<dbReference type="InterPro" id="IPR013406">
    <property type="entry name" value="CHP02574_addiction_mod"/>
</dbReference>
<dbReference type="AlphaFoldDB" id="A0A517XY88"/>
<reference evidence="1 2" key="1">
    <citation type="submission" date="2019-02" db="EMBL/GenBank/DDBJ databases">
        <title>Deep-cultivation of Planctomycetes and their phenomic and genomic characterization uncovers novel biology.</title>
        <authorList>
            <person name="Wiegand S."/>
            <person name="Jogler M."/>
            <person name="Boedeker C."/>
            <person name="Pinto D."/>
            <person name="Vollmers J."/>
            <person name="Rivas-Marin E."/>
            <person name="Kohn T."/>
            <person name="Peeters S.H."/>
            <person name="Heuer A."/>
            <person name="Rast P."/>
            <person name="Oberbeckmann S."/>
            <person name="Bunk B."/>
            <person name="Jeske O."/>
            <person name="Meyerdierks A."/>
            <person name="Storesund J.E."/>
            <person name="Kallscheuer N."/>
            <person name="Luecker S."/>
            <person name="Lage O.M."/>
            <person name="Pohl T."/>
            <person name="Merkel B.J."/>
            <person name="Hornburger P."/>
            <person name="Mueller R.-W."/>
            <person name="Bruemmer F."/>
            <person name="Labrenz M."/>
            <person name="Spormann A.M."/>
            <person name="Op den Camp H."/>
            <person name="Overmann J."/>
            <person name="Amann R."/>
            <person name="Jetten M.S.M."/>
            <person name="Mascher T."/>
            <person name="Medema M.H."/>
            <person name="Devos D.P."/>
            <person name="Kaster A.-K."/>
            <person name="Ovreas L."/>
            <person name="Rohde M."/>
            <person name="Galperin M.Y."/>
            <person name="Jogler C."/>
        </authorList>
    </citation>
    <scope>NUCLEOTIDE SEQUENCE [LARGE SCALE GENOMIC DNA]</scope>
    <source>
        <strain evidence="1 2">ETA_A1</strain>
    </source>
</reference>
<dbReference type="Pfam" id="PF09720">
    <property type="entry name" value="Unstab_antitox"/>
    <property type="match status" value="1"/>
</dbReference>
<evidence type="ECO:0000313" key="1">
    <source>
        <dbReference type="EMBL" id="QDU22475.1"/>
    </source>
</evidence>
<dbReference type="RefSeq" id="WP_145242238.1">
    <property type="nucleotide sequence ID" value="NZ_CP036273.1"/>
</dbReference>
<dbReference type="Proteomes" id="UP000319576">
    <property type="component" value="Chromosome"/>
</dbReference>
<protein>
    <submittedName>
        <fullName evidence="1">Uncharacterized protein</fullName>
    </submittedName>
</protein>
<proteinExistence type="predicted"/>
<dbReference type="KEGG" id="uli:ETAA1_44550"/>
<dbReference type="NCBIfam" id="TIGR02574">
    <property type="entry name" value="stabl_TIGR02574"/>
    <property type="match status" value="1"/>
</dbReference>
<keyword evidence="2" id="KW-1185">Reference proteome</keyword>
<evidence type="ECO:0000313" key="2">
    <source>
        <dbReference type="Proteomes" id="UP000319576"/>
    </source>
</evidence>
<dbReference type="EMBL" id="CP036273">
    <property type="protein sequence ID" value="QDU22475.1"/>
    <property type="molecule type" value="Genomic_DNA"/>
</dbReference>
<accession>A0A517XY88</accession>